<evidence type="ECO:0000313" key="1">
    <source>
        <dbReference type="EMBL" id="KAJ3559445.1"/>
    </source>
</evidence>
<comment type="caution">
    <text evidence="1">The sequence shown here is derived from an EMBL/GenBank/DDBJ whole genome shotgun (WGS) entry which is preliminary data.</text>
</comment>
<accession>A0ACC1TEX2</accession>
<gene>
    <name evidence="1" type="ORF">NM688_g341</name>
</gene>
<keyword evidence="2" id="KW-1185">Reference proteome</keyword>
<protein>
    <submittedName>
        <fullName evidence="1">Uncharacterized protein</fullName>
    </submittedName>
</protein>
<proteinExistence type="predicted"/>
<dbReference type="EMBL" id="JANHOG010000026">
    <property type="protein sequence ID" value="KAJ3559445.1"/>
    <property type="molecule type" value="Genomic_DNA"/>
</dbReference>
<evidence type="ECO:0000313" key="2">
    <source>
        <dbReference type="Proteomes" id="UP001148662"/>
    </source>
</evidence>
<organism evidence="1 2">
    <name type="scientific">Phlebia brevispora</name>
    <dbReference type="NCBI Taxonomy" id="194682"/>
    <lineage>
        <taxon>Eukaryota</taxon>
        <taxon>Fungi</taxon>
        <taxon>Dikarya</taxon>
        <taxon>Basidiomycota</taxon>
        <taxon>Agaricomycotina</taxon>
        <taxon>Agaricomycetes</taxon>
        <taxon>Polyporales</taxon>
        <taxon>Meruliaceae</taxon>
        <taxon>Phlebia</taxon>
    </lineage>
</organism>
<name>A0ACC1TEX2_9APHY</name>
<reference evidence="1" key="1">
    <citation type="submission" date="2022-07" db="EMBL/GenBank/DDBJ databases">
        <title>Genome Sequence of Phlebia brevispora.</title>
        <authorList>
            <person name="Buettner E."/>
        </authorList>
    </citation>
    <scope>NUCLEOTIDE SEQUENCE</scope>
    <source>
        <strain evidence="1">MPL23</strain>
    </source>
</reference>
<sequence length="2187" mass="245045">MSGTVCITGRLVVCAPGFYQRFPVSILVDPGSKRSTVNVVAGLVSATASGPVIVRTQTGQFESTFLMCVRSLETFDIVLGLDWVNATGFTVYNGVVLDPAPNRVFSHGHSWRPDAFAGDQMVCYPFLNPLDVTGGDSSCRGYVGSSSRDLHMDAARDGVHFAGGSLSYREYVSSSGQYYIDTVRDGVHIANSSSSHCEYVGSSLGNPYTGTDRDVNFIGGSSTYCRDVGSLRDPDETVTGDDGCSTGSSLTYCEHAGPASGNSHANIGRDCVSSEEVDVNNSQVNKTVSEEDADPVRRSTAFFRLNVSQLICRLQGHGVDMHSMNPSVESLRLALIQHLSSGACVSGGDAPACEIIRERYTVSQDDQDGQQLLRIRYLNSAKKWMKRRPLTRLLALEGLEVVAGSTKNDLRAILTSHILTLTKVKDRVCRAAKYNMEVEAAVRERDDLKRTIVTRWPEVIKRSLKDKVVSMFREATSSESLRTFTCACCAEEVSSSKREILAVSELPLDILRCHSDILESPGFDIGVPFREGVLEGVLLDPDGVSSDRSKVQLCKKCASSLRREKLPTLALANRMYVGPVPQELKDLTDVEELMIAQCRAKCCIVRLKNDGTEGKRKLENMQRGLKGNIIEYPQRPGRLLTVLPPPVRDIISIVCVLFVGSTVPTREWLLEKAKPLAVRKDHVRRALLWLKRYNPLYRDIEIDHAVIDSLPDDGMLPYHVETVSSSEEADMLVSRYDSREEGCSEVSSKPCDTVFQSVVISDVDGHAPESQLRAAAIRHFRKDLGYLEIPHESMPANEFFDPSLFPRMYPTLYLYGIGGFEDSLRACSVSFKRHAKHLFNLADRRFQEHTSFLFVVFNILQRREILLRSSLKVRRESFSFVASELESVSLDAIRRVCERVAQGEYNVTYSDEEKHVVKLMRQVNLVTSTVPGSSSSRIYMRNQIRAMMLQLGMPSFFITINPADTHNPIVKFLAGKDIDINNMEPSDVPSAFDQGVLVAKNPFIAAKFFNLYMEAFFNIVLGYDHESKTYSDEGGVLGHVSGYYGCVEAQGRGTLHCHMLVWLEGALNPNEIRDRIMSGDVEFGARLLEYLDDSISNQFPEVDGMSRIGRGRYANPSNTRGIDPDLPEDVRQIAEREDLYLLMQMKAHVAYAALELAIKRLAESEVDEDEESLHVKRMLQKCAFALLTHQEMSAPQVALYLLGHEERYPSHEFRNLYWKSFEGYVNSLDPSPECYPLPSESLHGQEDISRDHGDAVEDSPDDDLTYEDNDLVDDEGEPCMETEMDNENITAIIPGSISEDVMIALDNEEGKVVVKADQVSDYIYRPTELECISVWYFVRHSCKERIRKSKEDVDQMDEVNDSEMDVDSGDFENCVEALKLSELDVVLNSSRKRRPTYRLLKDHPEWKKKHVKICHPSDLRIVVPIGPALPRRDRPGVYAKYCRLMLVLFKPWRRMIDLREPGQTWSDAFETFQRGCRQDVIEIMNNMQILHECKDNGGDHFRYRAHLVRNRLSAHADEVTAIPMDVSEDLDEEDMLRHVEECSRAGSNSGQLGTSRAAGACLASALANGIYDWDKGRVFNDTHLYGDNCCELCDSKDLEKSWQSFYAARRDELKHKAKAAERDVAVESPWTAVRECDQQRSLIQNLESAPHREESSHWQESRLPRLVQGASSVSDAAAKIDQVINQWTLNEEQAYAFRLIAQHASTPTRDAKQLRMFLGGPGGTGKSRVINALRDFFSHRGEERRFRLASYTGIAASNIGGITLHSALGITPGSRTIQAGSKTHQDLTAMWDGVDYLFVDEVSMLGCYTLARRILNGRVLGALRGNGIALEWKDCPIIVYDNATKDVLNAHGVEAFSCQTGRELHWYYCSDRHLGRELHNSELRHVLLQQHSGTTGGLLGRIPLVLGMKVIISKNFDLDGGVLNGSIGTLRKIRYKMNRFGERQLISCVVHIPECKTPEIAGLSSKEVPVLEETKKWTIKSEKSGKMLPIMRTQVAIQPAYAFTCHRVQGQTFDRVIVDLEGCSGSEAPYVMLSRARSLEGVAILRPFSLKRITRRPAKTLCEENTRLNKICEMTKSQRGVGQEVEVTEDHARSLTVHPSELPMTDSENDIDERAQLLQDMQSKLSVLCARPDRDVRARTAGIVVSDDTSGRSSRKRRKDDNDNGQGHVKFALHVGVTEKPIRNLTD</sequence>
<dbReference type="Proteomes" id="UP001148662">
    <property type="component" value="Unassembled WGS sequence"/>
</dbReference>